<evidence type="ECO:0000256" key="4">
    <source>
        <dbReference type="ARBA" id="ARBA00022705"/>
    </source>
</evidence>
<protein>
    <recommendedName>
        <fullName evidence="3">Origin recognition complex subunit 4</fullName>
    </recommendedName>
</protein>
<sequence>MADADRARKRRKLDNTTRAAPASTPASQRKSSNYISKKPGFQIRTSDKGESTRKGTSTGKDAWAEVKARGYGLHPSQKKAELDVYDDIDGAHPCPPKKTASTGKRKERLDPLRNQRAEAASSPIKKPSSSAAAGFFKQFHAPRAEGARDDVKSLETANGPHAEEGRHDGQSDIAAAASDKSKDEDRTALRYTSRTDQDRQQRVKAADRWLYESDGPASTVRATGNGRRKTFEDEIRELEEAAKRKVEQEAKAGEDDDLEEASATERRSGRECRIVVREVVQATPRPKATTNRRKTNGPNERGTHDGDITKLGPPAIEEQSDAGNRLGNGDEVTAEDDVEIDESEDAVPKPTEATPTKALAARPHRPTPSKVKLLGSQPNTSIRSHEFEPDDLQAIQSTILDQLTGRRAVRLTNLEDEGAKVSIVISQTITAGESNSMLLIGARGSGKTALVNQILHQQAREHADDFHVVRLNGFIHTDDKIALREIWRQLGRKMELDEAEGPAKNYADTLATLLALLSHPAEQGRDQPGQVTKSVIFILDDFELFATHPRQTLLYNLFDIAQSRKAPIAVLGLTTKIDVSESLEKRVKSRFSHRYMHLGLAKSFAAYRESCKAALSISGDTDLAEATREAWGEVIDHFLSSYAVEQHLRRLYYTTKSVSDFMSSLLLPMATLPTGANTTSRDVLNHLTAAISATALSPHDNKLTLLPSLSTLQLALLICATRLTAIYNTELVSFLLAYEEYKILASKAKIQASVSGGVGGAGRTSGKEIARVAWRELIDCGFVIEDGRGGGGGGGSGRVDVGLEELGMCGADLGGWGRWCREI</sequence>
<evidence type="ECO:0000313" key="10">
    <source>
        <dbReference type="Proteomes" id="UP001274830"/>
    </source>
</evidence>
<feature type="compositionally biased region" description="Basic and acidic residues" evidence="7">
    <location>
        <begin position="107"/>
        <end position="116"/>
    </location>
</feature>
<feature type="compositionally biased region" description="Basic and acidic residues" evidence="7">
    <location>
        <begin position="263"/>
        <end position="276"/>
    </location>
</feature>
<dbReference type="Pfam" id="PF14629">
    <property type="entry name" value="ORC4_C"/>
    <property type="match status" value="1"/>
</dbReference>
<keyword evidence="4" id="KW-0235">DNA replication</keyword>
<dbReference type="PANTHER" id="PTHR12087">
    <property type="entry name" value="ORIGIN RECOGNITION COMPLEX SUBUNIT 4"/>
    <property type="match status" value="1"/>
</dbReference>
<dbReference type="InterPro" id="IPR032705">
    <property type="entry name" value="ORC4_C"/>
</dbReference>
<reference evidence="9" key="1">
    <citation type="submission" date="2023-07" db="EMBL/GenBank/DDBJ databases">
        <title>Black Yeasts Isolated from many extreme environments.</title>
        <authorList>
            <person name="Coleine C."/>
            <person name="Stajich J.E."/>
            <person name="Selbmann L."/>
        </authorList>
    </citation>
    <scope>NUCLEOTIDE SEQUENCE</scope>
    <source>
        <strain evidence="9">CCFEE 5485</strain>
    </source>
</reference>
<gene>
    <name evidence="9" type="primary">ORC4</name>
    <name evidence="9" type="ORF">LTR78_001697</name>
</gene>
<feature type="compositionally biased region" description="Basic and acidic residues" evidence="7">
    <location>
        <begin position="229"/>
        <end position="253"/>
    </location>
</feature>
<comment type="similarity">
    <text evidence="2">Belongs to the ORC4 family.</text>
</comment>
<dbReference type="InterPro" id="IPR016527">
    <property type="entry name" value="ORC4"/>
</dbReference>
<dbReference type="Proteomes" id="UP001274830">
    <property type="component" value="Unassembled WGS sequence"/>
</dbReference>
<keyword evidence="5" id="KW-0238">DNA-binding</keyword>
<feature type="compositionally biased region" description="Basic and acidic residues" evidence="7">
    <location>
        <begin position="179"/>
        <end position="211"/>
    </location>
</feature>
<dbReference type="GO" id="GO:0005664">
    <property type="term" value="C:nuclear origin of replication recognition complex"/>
    <property type="evidence" value="ECO:0007669"/>
    <property type="project" value="TreeGrafter"/>
</dbReference>
<evidence type="ECO:0000313" key="9">
    <source>
        <dbReference type="EMBL" id="KAK3678400.1"/>
    </source>
</evidence>
<organism evidence="9 10">
    <name type="scientific">Recurvomyces mirabilis</name>
    <dbReference type="NCBI Taxonomy" id="574656"/>
    <lineage>
        <taxon>Eukaryota</taxon>
        <taxon>Fungi</taxon>
        <taxon>Dikarya</taxon>
        <taxon>Ascomycota</taxon>
        <taxon>Pezizomycotina</taxon>
        <taxon>Dothideomycetes</taxon>
        <taxon>Dothideomycetidae</taxon>
        <taxon>Mycosphaerellales</taxon>
        <taxon>Teratosphaeriaceae</taxon>
        <taxon>Recurvomyces</taxon>
    </lineage>
</organism>
<dbReference type="AlphaFoldDB" id="A0AAE0WVI9"/>
<dbReference type="EMBL" id="JAUTXT010000004">
    <property type="protein sequence ID" value="KAK3678400.1"/>
    <property type="molecule type" value="Genomic_DNA"/>
</dbReference>
<feature type="compositionally biased region" description="Acidic residues" evidence="7">
    <location>
        <begin position="332"/>
        <end position="345"/>
    </location>
</feature>
<evidence type="ECO:0000256" key="5">
    <source>
        <dbReference type="ARBA" id="ARBA00023125"/>
    </source>
</evidence>
<dbReference type="SUPFAM" id="SSF52540">
    <property type="entry name" value="P-loop containing nucleoside triphosphate hydrolases"/>
    <property type="match status" value="1"/>
</dbReference>
<dbReference type="InterPro" id="IPR041664">
    <property type="entry name" value="AAA_16"/>
</dbReference>
<comment type="subcellular location">
    <subcellularLocation>
        <location evidence="1">Nucleus</location>
    </subcellularLocation>
</comment>
<feature type="domain" description="AAA+ ATPase" evidence="8">
    <location>
        <begin position="433"/>
        <end position="601"/>
    </location>
</feature>
<evidence type="ECO:0000256" key="2">
    <source>
        <dbReference type="ARBA" id="ARBA00005334"/>
    </source>
</evidence>
<feature type="compositionally biased region" description="Low complexity" evidence="7">
    <location>
        <begin position="16"/>
        <end position="27"/>
    </location>
</feature>
<keyword evidence="10" id="KW-1185">Reference proteome</keyword>
<evidence type="ECO:0000256" key="7">
    <source>
        <dbReference type="SAM" id="MobiDB-lite"/>
    </source>
</evidence>
<dbReference type="GO" id="GO:0006270">
    <property type="term" value="P:DNA replication initiation"/>
    <property type="evidence" value="ECO:0007669"/>
    <property type="project" value="TreeGrafter"/>
</dbReference>
<evidence type="ECO:0000256" key="3">
    <source>
        <dbReference type="ARBA" id="ARBA00019083"/>
    </source>
</evidence>
<proteinExistence type="inferred from homology"/>
<comment type="caution">
    <text evidence="9">The sequence shown here is derived from an EMBL/GenBank/DDBJ whole genome shotgun (WGS) entry which is preliminary data.</text>
</comment>
<dbReference type="SMART" id="SM00382">
    <property type="entry name" value="AAA"/>
    <property type="match status" value="1"/>
</dbReference>
<dbReference type="FunFam" id="3.40.50.300:FF:001597">
    <property type="entry name" value="Origin recognition complex subunit Orc4"/>
    <property type="match status" value="1"/>
</dbReference>
<evidence type="ECO:0000256" key="1">
    <source>
        <dbReference type="ARBA" id="ARBA00004123"/>
    </source>
</evidence>
<keyword evidence="6" id="KW-0539">Nucleus</keyword>
<dbReference type="PANTHER" id="PTHR12087:SF0">
    <property type="entry name" value="ORIGIN RECOGNITION COMPLEX SUBUNIT 4"/>
    <property type="match status" value="1"/>
</dbReference>
<dbReference type="InterPro" id="IPR003593">
    <property type="entry name" value="AAA+_ATPase"/>
</dbReference>
<feature type="compositionally biased region" description="Basic and acidic residues" evidence="7">
    <location>
        <begin position="142"/>
        <end position="153"/>
    </location>
</feature>
<name>A0AAE0WVI9_9PEZI</name>
<feature type="compositionally biased region" description="Basic and acidic residues" evidence="7">
    <location>
        <begin position="161"/>
        <end position="170"/>
    </location>
</feature>
<evidence type="ECO:0000259" key="8">
    <source>
        <dbReference type="SMART" id="SM00382"/>
    </source>
</evidence>
<dbReference type="Gene3D" id="3.40.50.300">
    <property type="entry name" value="P-loop containing nucleotide triphosphate hydrolases"/>
    <property type="match status" value="1"/>
</dbReference>
<accession>A0AAE0WVI9</accession>
<dbReference type="GO" id="GO:0003688">
    <property type="term" value="F:DNA replication origin binding"/>
    <property type="evidence" value="ECO:0007669"/>
    <property type="project" value="TreeGrafter"/>
</dbReference>
<dbReference type="Pfam" id="PF13191">
    <property type="entry name" value="AAA_16"/>
    <property type="match status" value="1"/>
</dbReference>
<feature type="compositionally biased region" description="Low complexity" evidence="7">
    <location>
        <begin position="119"/>
        <end position="133"/>
    </location>
</feature>
<dbReference type="InterPro" id="IPR027417">
    <property type="entry name" value="P-loop_NTPase"/>
</dbReference>
<evidence type="ECO:0000256" key="6">
    <source>
        <dbReference type="ARBA" id="ARBA00023242"/>
    </source>
</evidence>
<feature type="region of interest" description="Disordered" evidence="7">
    <location>
        <begin position="1"/>
        <end position="377"/>
    </location>
</feature>